<evidence type="ECO:0000313" key="3">
    <source>
        <dbReference type="Proteomes" id="UP001222325"/>
    </source>
</evidence>
<accession>A0AAD6XTP1</accession>
<name>A0AAD6XTP1_9AGAR</name>
<gene>
    <name evidence="2" type="ORF">B0H15DRAFT_814631</name>
</gene>
<organism evidence="2 3">
    <name type="scientific">Mycena belliarum</name>
    <dbReference type="NCBI Taxonomy" id="1033014"/>
    <lineage>
        <taxon>Eukaryota</taxon>
        <taxon>Fungi</taxon>
        <taxon>Dikarya</taxon>
        <taxon>Basidiomycota</taxon>
        <taxon>Agaricomycotina</taxon>
        <taxon>Agaricomycetes</taxon>
        <taxon>Agaricomycetidae</taxon>
        <taxon>Agaricales</taxon>
        <taxon>Marasmiineae</taxon>
        <taxon>Mycenaceae</taxon>
        <taxon>Mycena</taxon>
    </lineage>
</organism>
<dbReference type="EMBL" id="JARJCN010000003">
    <property type="protein sequence ID" value="KAJ7102440.1"/>
    <property type="molecule type" value="Genomic_DNA"/>
</dbReference>
<feature type="compositionally biased region" description="Pro residues" evidence="1">
    <location>
        <begin position="169"/>
        <end position="180"/>
    </location>
</feature>
<reference evidence="2" key="1">
    <citation type="submission" date="2023-03" db="EMBL/GenBank/DDBJ databases">
        <title>Massive genome expansion in bonnet fungi (Mycena s.s.) driven by repeated elements and novel gene families across ecological guilds.</title>
        <authorList>
            <consortium name="Lawrence Berkeley National Laboratory"/>
            <person name="Harder C.B."/>
            <person name="Miyauchi S."/>
            <person name="Viragh M."/>
            <person name="Kuo A."/>
            <person name="Thoen E."/>
            <person name="Andreopoulos B."/>
            <person name="Lu D."/>
            <person name="Skrede I."/>
            <person name="Drula E."/>
            <person name="Henrissat B."/>
            <person name="Morin E."/>
            <person name="Kohler A."/>
            <person name="Barry K."/>
            <person name="LaButti K."/>
            <person name="Morin E."/>
            <person name="Salamov A."/>
            <person name="Lipzen A."/>
            <person name="Mereny Z."/>
            <person name="Hegedus B."/>
            <person name="Baldrian P."/>
            <person name="Stursova M."/>
            <person name="Weitz H."/>
            <person name="Taylor A."/>
            <person name="Grigoriev I.V."/>
            <person name="Nagy L.G."/>
            <person name="Martin F."/>
            <person name="Kauserud H."/>
        </authorList>
    </citation>
    <scope>NUCLEOTIDE SEQUENCE</scope>
    <source>
        <strain evidence="2">CBHHK173m</strain>
    </source>
</reference>
<comment type="caution">
    <text evidence="2">The sequence shown here is derived from an EMBL/GenBank/DDBJ whole genome shotgun (WGS) entry which is preliminary data.</text>
</comment>
<feature type="region of interest" description="Disordered" evidence="1">
    <location>
        <begin position="154"/>
        <end position="180"/>
    </location>
</feature>
<protein>
    <submittedName>
        <fullName evidence="2">Uncharacterized protein</fullName>
    </submittedName>
</protein>
<evidence type="ECO:0000256" key="1">
    <source>
        <dbReference type="SAM" id="MobiDB-lite"/>
    </source>
</evidence>
<dbReference type="Proteomes" id="UP001222325">
    <property type="component" value="Unassembled WGS sequence"/>
</dbReference>
<keyword evidence="3" id="KW-1185">Reference proteome</keyword>
<proteinExistence type="predicted"/>
<dbReference type="AlphaFoldDB" id="A0AAD6XTP1"/>
<sequence length="239" mass="25996">MLFVDARVALNILESLVLNVEPPSLPPAHRLRLLLLPGRSLLSGFTARTLQSRVCVILKACLLLGCLHFMCSVVGACVGASNMHSATLPPESVCFANAILAAHYHPMRCSLARSHAPPHAYAAPAQSAPMRLRTRATPLSVRLAARLHHYHPRSDPLTSINSDVLHHPLPSPRPSPAPTPLPYPGILHAHPSPLFLLPALPRSLRSFLERSYSSELAQRSPRPCLEKTLLRGPCPGLTR</sequence>
<evidence type="ECO:0000313" key="2">
    <source>
        <dbReference type="EMBL" id="KAJ7102440.1"/>
    </source>
</evidence>